<dbReference type="RefSeq" id="WP_184969477.1">
    <property type="nucleotide sequence ID" value="NZ_JACHIN010000011.1"/>
</dbReference>
<reference evidence="2 3" key="1">
    <citation type="submission" date="2020-08" db="EMBL/GenBank/DDBJ databases">
        <title>Genomic Encyclopedia of Type Strains, Phase IV (KMG-IV): sequencing the most valuable type-strain genomes for metagenomic binning, comparative biology and taxonomic classification.</title>
        <authorList>
            <person name="Goeker M."/>
        </authorList>
    </citation>
    <scope>NUCLEOTIDE SEQUENCE [LARGE SCALE GENOMIC DNA]</scope>
    <source>
        <strain evidence="2 3">DSM 45385</strain>
    </source>
</reference>
<gene>
    <name evidence="2" type="ORF">HNR40_007321</name>
</gene>
<evidence type="ECO:0000313" key="3">
    <source>
        <dbReference type="Proteomes" id="UP000568380"/>
    </source>
</evidence>
<dbReference type="Gene3D" id="3.30.1490.20">
    <property type="entry name" value="ATP-grasp fold, A domain"/>
    <property type="match status" value="1"/>
</dbReference>
<evidence type="ECO:0000313" key="2">
    <source>
        <dbReference type="EMBL" id="MBB5081826.1"/>
    </source>
</evidence>
<dbReference type="SUPFAM" id="SSF56059">
    <property type="entry name" value="Glutathione synthetase ATP-binding domain-like"/>
    <property type="match status" value="1"/>
</dbReference>
<comment type="caution">
    <text evidence="2">The sequence shown here is derived from an EMBL/GenBank/DDBJ whole genome shotgun (WGS) entry which is preliminary data.</text>
</comment>
<dbReference type="SMART" id="SM00881">
    <property type="entry name" value="CoA_binding"/>
    <property type="match status" value="1"/>
</dbReference>
<keyword evidence="3" id="KW-1185">Reference proteome</keyword>
<evidence type="ECO:0000259" key="1">
    <source>
        <dbReference type="SMART" id="SM00881"/>
    </source>
</evidence>
<name>A0A7W8A8Z0_9ACTN</name>
<dbReference type="Gene3D" id="3.30.470.20">
    <property type="entry name" value="ATP-grasp fold, B domain"/>
    <property type="match status" value="1"/>
</dbReference>
<dbReference type="InterPro" id="IPR036291">
    <property type="entry name" value="NAD(P)-bd_dom_sf"/>
</dbReference>
<dbReference type="PANTHER" id="PTHR42793">
    <property type="entry name" value="COA BINDING DOMAIN CONTAINING PROTEIN"/>
    <property type="match status" value="1"/>
</dbReference>
<dbReference type="GO" id="GO:0005524">
    <property type="term" value="F:ATP binding"/>
    <property type="evidence" value="ECO:0007669"/>
    <property type="project" value="InterPro"/>
</dbReference>
<dbReference type="Pfam" id="PF13549">
    <property type="entry name" value="ATP-grasp_5"/>
    <property type="match status" value="1"/>
</dbReference>
<dbReference type="InterPro" id="IPR032875">
    <property type="entry name" value="Succ_CoA_lig_flav_dom"/>
</dbReference>
<dbReference type="InterPro" id="IPR016102">
    <property type="entry name" value="Succinyl-CoA_synth-like"/>
</dbReference>
<dbReference type="SUPFAM" id="SSF52210">
    <property type="entry name" value="Succinyl-CoA synthetase domains"/>
    <property type="match status" value="2"/>
</dbReference>
<dbReference type="Pfam" id="PF13607">
    <property type="entry name" value="Succ_CoA_lig"/>
    <property type="match status" value="1"/>
</dbReference>
<dbReference type="InterPro" id="IPR013815">
    <property type="entry name" value="ATP_grasp_subdomain_1"/>
</dbReference>
<dbReference type="Pfam" id="PF13380">
    <property type="entry name" value="CoA_binding_2"/>
    <property type="match status" value="1"/>
</dbReference>
<accession>A0A7W8A8Z0</accession>
<proteinExistence type="predicted"/>
<dbReference type="EMBL" id="JACHIN010000011">
    <property type="protein sequence ID" value="MBB5081826.1"/>
    <property type="molecule type" value="Genomic_DNA"/>
</dbReference>
<protein>
    <submittedName>
        <fullName evidence="2">Acyl-CoA synthetase (NDP forming)</fullName>
    </submittedName>
</protein>
<dbReference type="Gene3D" id="3.40.50.261">
    <property type="entry name" value="Succinyl-CoA synthetase domains"/>
    <property type="match status" value="2"/>
</dbReference>
<dbReference type="SUPFAM" id="SSF51735">
    <property type="entry name" value="NAD(P)-binding Rossmann-fold domains"/>
    <property type="match status" value="1"/>
</dbReference>
<dbReference type="PANTHER" id="PTHR42793:SF1">
    <property type="entry name" value="PEPTIDYL-LYSINE N-ACETYLTRANSFERASE PATZ"/>
    <property type="match status" value="1"/>
</dbReference>
<dbReference type="AlphaFoldDB" id="A0A7W8A8Z0"/>
<dbReference type="Gene3D" id="3.40.50.720">
    <property type="entry name" value="NAD(P)-binding Rossmann-like Domain"/>
    <property type="match status" value="1"/>
</dbReference>
<feature type="domain" description="CoA-binding" evidence="1">
    <location>
        <begin position="4"/>
        <end position="99"/>
    </location>
</feature>
<organism evidence="2 3">
    <name type="scientific">Nonomuraea endophytica</name>
    <dbReference type="NCBI Taxonomy" id="714136"/>
    <lineage>
        <taxon>Bacteria</taxon>
        <taxon>Bacillati</taxon>
        <taxon>Actinomycetota</taxon>
        <taxon>Actinomycetes</taxon>
        <taxon>Streptosporangiales</taxon>
        <taxon>Streptosporangiaceae</taxon>
        <taxon>Nonomuraea</taxon>
    </lineage>
</organism>
<dbReference type="Proteomes" id="UP000568380">
    <property type="component" value="Unassembled WGS sequence"/>
</dbReference>
<sequence>MRVFSDPASVAVVGASADPAKWGYWLARGALRGSHRRKVHLVSRSGAVVDGVRAVPGLRALAEPPELAVLCTPAAALPALVDEALELGVKGFVGITAGLPPAEEAELAERVRRAGARLIGPNCLGIYDASAALELAWGTFSPGALGIVSQSGQLGLELAGLAGEAGIGVSRFVSVGNQADVTAVEVLDDLAGHAATRVVVVYLESFGDGRALVRTLAALRSAGKPVIVLTVGASDAGRAAARSHTGSLTAGTAVVEAACRAAGAILTRTPAQAVDLAQLLLDAPAPVGRRVAVVGDSGGQGALAADLLSAHGLEVPALEAAAPRVAALLPPGAAVRNPIDLAGAGERDLSTYAKLVGVLLDSGEVDSVLLTGYFGSYGADAPSLLARELAVVDTLGTLVRERGRTVVVHSMCRDSAAVRALREHNVPTYATIDQAVGSLGLATELASRPVAVPAAVPAAPRTVAPGYLGARALFEWYGVPYPRAVAVSGEAAEVAGPYVLKAGWLAHKTESGGVAVGLRGPDQVGAALAGMRERLGAGEYVLEEMDTRAGIVELIAGGRRDPSFGPVVMVGAGGTLSELYEDVVVALAPVDEEQALAMLRRLRAYPLLRGWRGAPPVDEVAAARVVVAVSRVIAEQEHVAECEINPLRAGPDGVLAVDALVVIR</sequence>
<dbReference type="InterPro" id="IPR003781">
    <property type="entry name" value="CoA-bd"/>
</dbReference>